<reference evidence="2 3" key="1">
    <citation type="submission" date="2009-10" db="EMBL/GenBank/DDBJ databases">
        <authorList>
            <person name="Harkins D.M."/>
            <person name="Madupu R."/>
            <person name="Durkin A.S."/>
            <person name="Torralba M."/>
            <person name="Methe B."/>
            <person name="Sutton G.G."/>
            <person name="Strausberg R.L."/>
            <person name="Nelson K.E."/>
        </authorList>
    </citation>
    <scope>NUCLEOTIDE SEQUENCE [LARGE SCALE GENOMIC DNA]</scope>
    <source>
        <strain evidence="2 3">F0264</strain>
    </source>
</reference>
<accession>D0GKL2</accession>
<dbReference type="AlphaFoldDB" id="D0GKL2"/>
<organism evidence="2 3">
    <name type="scientific">Pseudoleptotrichia goodfellowii F0264</name>
    <dbReference type="NCBI Taxonomy" id="596323"/>
    <lineage>
        <taxon>Bacteria</taxon>
        <taxon>Fusobacteriati</taxon>
        <taxon>Fusobacteriota</taxon>
        <taxon>Fusobacteriia</taxon>
        <taxon>Fusobacteriales</taxon>
        <taxon>Leptotrichiaceae</taxon>
        <taxon>Pseudoleptotrichia</taxon>
    </lineage>
</organism>
<protein>
    <submittedName>
        <fullName evidence="2">Uncharacterized protein</fullName>
    </submittedName>
</protein>
<gene>
    <name evidence="2" type="ORF">HMPREF0554_2167</name>
</gene>
<feature type="transmembrane region" description="Helical" evidence="1">
    <location>
        <begin position="181"/>
        <end position="212"/>
    </location>
</feature>
<feature type="transmembrane region" description="Helical" evidence="1">
    <location>
        <begin position="12"/>
        <end position="30"/>
    </location>
</feature>
<feature type="transmembrane region" description="Helical" evidence="1">
    <location>
        <begin position="224"/>
        <end position="243"/>
    </location>
</feature>
<dbReference type="EMBL" id="ADAD01000087">
    <property type="protein sequence ID" value="EEY35367.1"/>
    <property type="molecule type" value="Genomic_DNA"/>
</dbReference>
<feature type="transmembrane region" description="Helical" evidence="1">
    <location>
        <begin position="263"/>
        <end position="288"/>
    </location>
</feature>
<proteinExistence type="predicted"/>
<dbReference type="RefSeq" id="WP_006807021.1">
    <property type="nucleotide sequence ID" value="NZ_ADAD01000087.1"/>
</dbReference>
<feature type="transmembrane region" description="Helical" evidence="1">
    <location>
        <begin position="122"/>
        <end position="138"/>
    </location>
</feature>
<feature type="transmembrane region" description="Helical" evidence="1">
    <location>
        <begin position="145"/>
        <end position="165"/>
    </location>
</feature>
<feature type="transmembrane region" description="Helical" evidence="1">
    <location>
        <begin position="321"/>
        <end position="338"/>
    </location>
</feature>
<name>D0GKL2_9FUSO</name>
<feature type="transmembrane region" description="Helical" evidence="1">
    <location>
        <begin position="295"/>
        <end position="315"/>
    </location>
</feature>
<evidence type="ECO:0000313" key="3">
    <source>
        <dbReference type="Proteomes" id="UP000004226"/>
    </source>
</evidence>
<dbReference type="Proteomes" id="UP000004226">
    <property type="component" value="Unassembled WGS sequence"/>
</dbReference>
<sequence>MKRGMNDEKTANKKCLIGFYVLCFFLIYIMSSNYPVHTDEYIYSYIFGTNIKITVPIQLLISLKKMYFEWSGRIVSNFLQQLFIYLGTSFFIISNSMVFILILWYSYKIISNILKIEKTENNMLKINILLFFFIWFFIPAFSQDFIWMVGSANYAWPLFLNLIFLDKLMRLNEEEKIKIKYIILIFIVAVSNESSVIFTGILMLIFLFFEFIKNKKFKKNKLEIFIYFSLCSLAQILAPGNLLRIKNESQVFFPRNTILEKMFYILNLMEFQILIVLSIVLVIILYILKIRIKRMSVVLLITSILNLVVFIFMLPRNENRALLYPLFGLILFITILIYQVFNKLNNRNQWIMIFGLLLISSNSLLKIFNYYDVDLRNLENKRKFQLNYYSSTNNKEVVLEKYGSKVDNVSKQHKGYDFLQTNPNSFSNVHMATFYGFDKLYAVNEGSKLLIVQFSNGSNIEMLRIDTDKNVSIFNFKQSYLSEKNELFLEIPSNSKVINISGENFMINKIKIIKVLEGIEYENNSEVKNIEIKI</sequence>
<comment type="caution">
    <text evidence="2">The sequence shown here is derived from an EMBL/GenBank/DDBJ whole genome shotgun (WGS) entry which is preliminary data.</text>
</comment>
<keyword evidence="1" id="KW-0472">Membrane</keyword>
<feature type="transmembrane region" description="Helical" evidence="1">
    <location>
        <begin position="42"/>
        <end position="61"/>
    </location>
</feature>
<dbReference type="InterPro" id="IPR045691">
    <property type="entry name" value="DUF6056"/>
</dbReference>
<keyword evidence="1" id="KW-0812">Transmembrane</keyword>
<dbReference type="Pfam" id="PF19528">
    <property type="entry name" value="DUF6056"/>
    <property type="match status" value="1"/>
</dbReference>
<feature type="transmembrane region" description="Helical" evidence="1">
    <location>
        <begin position="350"/>
        <end position="371"/>
    </location>
</feature>
<keyword evidence="1" id="KW-1133">Transmembrane helix</keyword>
<keyword evidence="3" id="KW-1185">Reference proteome</keyword>
<evidence type="ECO:0000256" key="1">
    <source>
        <dbReference type="SAM" id="Phobius"/>
    </source>
</evidence>
<feature type="transmembrane region" description="Helical" evidence="1">
    <location>
        <begin position="82"/>
        <end position="107"/>
    </location>
</feature>
<evidence type="ECO:0000313" key="2">
    <source>
        <dbReference type="EMBL" id="EEY35367.1"/>
    </source>
</evidence>